<keyword evidence="4" id="KW-1185">Reference proteome</keyword>
<feature type="transmembrane region" description="Helical" evidence="2">
    <location>
        <begin position="265"/>
        <end position="282"/>
    </location>
</feature>
<feature type="region of interest" description="Disordered" evidence="1">
    <location>
        <begin position="55"/>
        <end position="89"/>
    </location>
</feature>
<accession>A0ABP8JU53</accession>
<sequence length="394" mass="43012">MPTSILWVGLIIAWLVVLVPMLVARHPKVNSVTDATLETRVLHRGGSARLRLRRKVRPTPAVSARDAGLADDRSDGDADPLGDGGVDRGFDDGELGAAFDKDMGIEHPVDVSGADGEIDDAHAYVDFDVDEPSRRLDLDSPTIEIAPEAPAATEAVRAAAPQDEDAYIDDDTVGLDEPGAGIAPEVDEEFDAGLDDAGFDDTGLDGAGAVTTEVPEPDLDEDAEQGAASDRPGSVESESVRRRGGFDPDNDARITQARYRSRQRVTFVLAVLAVVALGAALLDVQFAWYGFGATVGLLVVYLAYLRRTVRIESEIRRRRLARLERAQREREREVEVVDGVPAYRRRYGAIIMEIDDEDPAFDHLPRYRAEEFDFLRRADDAAADLRQPLRRAAG</sequence>
<keyword evidence="2" id="KW-0472">Membrane</keyword>
<feature type="compositionally biased region" description="Basic and acidic residues" evidence="1">
    <location>
        <begin position="238"/>
        <end position="251"/>
    </location>
</feature>
<name>A0ABP8JU53_9ACTN</name>
<dbReference type="Proteomes" id="UP001500635">
    <property type="component" value="Unassembled WGS sequence"/>
</dbReference>
<protein>
    <submittedName>
        <fullName evidence="3">Uncharacterized protein</fullName>
    </submittedName>
</protein>
<keyword evidence="2" id="KW-1133">Transmembrane helix</keyword>
<dbReference type="NCBIfam" id="NF045516">
    <property type="entry name" value="GlpR"/>
    <property type="match status" value="1"/>
</dbReference>
<comment type="caution">
    <text evidence="3">The sequence shown here is derived from an EMBL/GenBank/DDBJ whole genome shotgun (WGS) entry which is preliminary data.</text>
</comment>
<evidence type="ECO:0000313" key="3">
    <source>
        <dbReference type="EMBL" id="GAA4396204.1"/>
    </source>
</evidence>
<feature type="region of interest" description="Disordered" evidence="1">
    <location>
        <begin position="201"/>
        <end position="251"/>
    </location>
</feature>
<proteinExistence type="predicted"/>
<feature type="transmembrane region" description="Helical" evidence="2">
    <location>
        <begin position="6"/>
        <end position="24"/>
    </location>
</feature>
<dbReference type="EMBL" id="BAABFR010000047">
    <property type="protein sequence ID" value="GAA4396204.1"/>
    <property type="molecule type" value="Genomic_DNA"/>
</dbReference>
<evidence type="ECO:0000313" key="4">
    <source>
        <dbReference type="Proteomes" id="UP001500635"/>
    </source>
</evidence>
<dbReference type="RefSeq" id="WP_344997399.1">
    <property type="nucleotide sequence ID" value="NZ_BAABFR010000047.1"/>
</dbReference>
<feature type="compositionally biased region" description="Acidic residues" evidence="1">
    <location>
        <begin position="215"/>
        <end position="224"/>
    </location>
</feature>
<dbReference type="InterPro" id="IPR053779">
    <property type="entry name" value="GlpR"/>
</dbReference>
<evidence type="ECO:0000256" key="2">
    <source>
        <dbReference type="SAM" id="Phobius"/>
    </source>
</evidence>
<gene>
    <name evidence="3" type="ORF">GCM10023147_30240</name>
</gene>
<keyword evidence="2" id="KW-0812">Transmembrane</keyword>
<organism evidence="3 4">
    <name type="scientific">Tsukamurella soli</name>
    <dbReference type="NCBI Taxonomy" id="644556"/>
    <lineage>
        <taxon>Bacteria</taxon>
        <taxon>Bacillati</taxon>
        <taxon>Actinomycetota</taxon>
        <taxon>Actinomycetes</taxon>
        <taxon>Mycobacteriales</taxon>
        <taxon>Tsukamurellaceae</taxon>
        <taxon>Tsukamurella</taxon>
    </lineage>
</organism>
<feature type="transmembrane region" description="Helical" evidence="2">
    <location>
        <begin position="288"/>
        <end position="309"/>
    </location>
</feature>
<evidence type="ECO:0000256" key="1">
    <source>
        <dbReference type="SAM" id="MobiDB-lite"/>
    </source>
</evidence>
<reference evidence="4" key="1">
    <citation type="journal article" date="2019" name="Int. J. Syst. Evol. Microbiol.">
        <title>The Global Catalogue of Microorganisms (GCM) 10K type strain sequencing project: providing services to taxonomists for standard genome sequencing and annotation.</title>
        <authorList>
            <consortium name="The Broad Institute Genomics Platform"/>
            <consortium name="The Broad Institute Genome Sequencing Center for Infectious Disease"/>
            <person name="Wu L."/>
            <person name="Ma J."/>
        </authorList>
    </citation>
    <scope>NUCLEOTIDE SEQUENCE [LARGE SCALE GENOMIC DNA]</scope>
    <source>
        <strain evidence="4">JCM 17688</strain>
    </source>
</reference>